<feature type="transmembrane region" description="Helical" evidence="1">
    <location>
        <begin position="16"/>
        <end position="35"/>
    </location>
</feature>
<dbReference type="OMA" id="LMRDEDY"/>
<evidence type="ECO:0000256" key="1">
    <source>
        <dbReference type="SAM" id="Phobius"/>
    </source>
</evidence>
<keyword evidence="1" id="KW-0812">Transmembrane</keyword>
<proteinExistence type="predicted"/>
<evidence type="ECO:0000313" key="3">
    <source>
        <dbReference type="Proteomes" id="UP000262325"/>
    </source>
</evidence>
<protein>
    <submittedName>
        <fullName evidence="2">Uncharacterized protein</fullName>
    </submittedName>
</protein>
<dbReference type="AlphaFoldDB" id="A0A3D5QCV7"/>
<dbReference type="Proteomes" id="UP000262325">
    <property type="component" value="Unassembled WGS sequence"/>
</dbReference>
<name>A0A3D5QCV7_FLESI</name>
<accession>A0A3D5QCV7</accession>
<feature type="transmembrane region" description="Helical" evidence="1">
    <location>
        <begin position="47"/>
        <end position="69"/>
    </location>
</feature>
<keyword evidence="1" id="KW-1133">Transmembrane helix</keyword>
<comment type="caution">
    <text evidence="2">The sequence shown here is derived from an EMBL/GenBank/DDBJ whole genome shotgun (WGS) entry which is preliminary data.</text>
</comment>
<gene>
    <name evidence="2" type="ORF">DHM44_08235</name>
</gene>
<sequence>MQDKRGIFDNPKNVKLLLKIFFTSCVIIFLTDLIISKHPHYEWEKWTGFYAVFGFVACVILVLVAKYVLRPIVMRKEDYYD</sequence>
<reference evidence="2 3" key="1">
    <citation type="journal article" date="2018" name="Nat. Biotechnol.">
        <title>A standardized bacterial taxonomy based on genome phylogeny substantially revises the tree of life.</title>
        <authorList>
            <person name="Parks D.H."/>
            <person name="Chuvochina M."/>
            <person name="Waite D.W."/>
            <person name="Rinke C."/>
            <person name="Skarshewski A."/>
            <person name="Chaumeil P.A."/>
            <person name="Hugenholtz P."/>
        </authorList>
    </citation>
    <scope>NUCLEOTIDE SEQUENCE [LARGE SCALE GENOMIC DNA]</scope>
    <source>
        <strain evidence="2">UBA8672</strain>
    </source>
</reference>
<dbReference type="EMBL" id="DPPF01000168">
    <property type="protein sequence ID" value="HCW93657.1"/>
    <property type="molecule type" value="Genomic_DNA"/>
</dbReference>
<evidence type="ECO:0000313" key="2">
    <source>
        <dbReference type="EMBL" id="HCW93657.1"/>
    </source>
</evidence>
<organism evidence="2 3">
    <name type="scientific">Flexistipes sinusarabici</name>
    <dbReference type="NCBI Taxonomy" id="2352"/>
    <lineage>
        <taxon>Bacteria</taxon>
        <taxon>Pseudomonadati</taxon>
        <taxon>Deferribacterota</taxon>
        <taxon>Deferribacteres</taxon>
        <taxon>Deferribacterales</taxon>
        <taxon>Flexistipitaceae</taxon>
        <taxon>Flexistipes</taxon>
    </lineage>
</organism>
<keyword evidence="1" id="KW-0472">Membrane</keyword>